<reference evidence="1 2" key="1">
    <citation type="submission" date="2024-01" db="EMBL/GenBank/DDBJ databases">
        <title>The genomes of 5 underutilized Papilionoideae crops provide insights into root nodulation and disease resistanc.</title>
        <authorList>
            <person name="Jiang F."/>
        </authorList>
    </citation>
    <scope>NUCLEOTIDE SEQUENCE [LARGE SCALE GENOMIC DNA]</scope>
    <source>
        <strain evidence="1">LVBAO_FW01</strain>
        <tissue evidence="1">Leaves</tissue>
    </source>
</reference>
<dbReference type="AlphaFoldDB" id="A0AAN9KV94"/>
<sequence>MEFPWATDAFDMDCDDGLLNLVATCCIGGAPWDPVEPFLSHLTRQIVLWSLAPGVKGYTHPLFMYGLLYGFCLLPLAYLAECCHVNGPSGAYLDRSKREARCGDLSSTFLHQAQPLKARRFSLPQTFYHTLLFSDVGNLQAMFSNSTADISLEVVTGIITFQTSFVHFKKLDIRENTLKIFRNPRTLACHAHAGTFWNGSYSIRYLMHGMTRAYF</sequence>
<organism evidence="1 2">
    <name type="scientific">Canavalia gladiata</name>
    <name type="common">Sword bean</name>
    <name type="synonym">Dolichos gladiatus</name>
    <dbReference type="NCBI Taxonomy" id="3824"/>
    <lineage>
        <taxon>Eukaryota</taxon>
        <taxon>Viridiplantae</taxon>
        <taxon>Streptophyta</taxon>
        <taxon>Embryophyta</taxon>
        <taxon>Tracheophyta</taxon>
        <taxon>Spermatophyta</taxon>
        <taxon>Magnoliopsida</taxon>
        <taxon>eudicotyledons</taxon>
        <taxon>Gunneridae</taxon>
        <taxon>Pentapetalae</taxon>
        <taxon>rosids</taxon>
        <taxon>fabids</taxon>
        <taxon>Fabales</taxon>
        <taxon>Fabaceae</taxon>
        <taxon>Papilionoideae</taxon>
        <taxon>50 kb inversion clade</taxon>
        <taxon>NPAAA clade</taxon>
        <taxon>indigoferoid/millettioid clade</taxon>
        <taxon>Phaseoleae</taxon>
        <taxon>Canavalia</taxon>
    </lineage>
</organism>
<keyword evidence="2" id="KW-1185">Reference proteome</keyword>
<dbReference type="Proteomes" id="UP001367508">
    <property type="component" value="Unassembled WGS sequence"/>
</dbReference>
<comment type="caution">
    <text evidence="1">The sequence shown here is derived from an EMBL/GenBank/DDBJ whole genome shotgun (WGS) entry which is preliminary data.</text>
</comment>
<evidence type="ECO:0000313" key="2">
    <source>
        <dbReference type="Proteomes" id="UP001367508"/>
    </source>
</evidence>
<gene>
    <name evidence="1" type="ORF">VNO77_27398</name>
</gene>
<name>A0AAN9KV94_CANGL</name>
<accession>A0AAN9KV94</accession>
<evidence type="ECO:0000313" key="1">
    <source>
        <dbReference type="EMBL" id="KAK7323896.1"/>
    </source>
</evidence>
<protein>
    <submittedName>
        <fullName evidence="1">Uncharacterized protein</fullName>
    </submittedName>
</protein>
<dbReference type="EMBL" id="JAYMYQ010000006">
    <property type="protein sequence ID" value="KAK7323896.1"/>
    <property type="molecule type" value="Genomic_DNA"/>
</dbReference>
<proteinExistence type="predicted"/>